<feature type="compositionally biased region" description="Basic and acidic residues" evidence="1">
    <location>
        <begin position="53"/>
        <end position="63"/>
    </location>
</feature>
<name>A0AAV9VJN6_9PEZI</name>
<feature type="compositionally biased region" description="Pro residues" evidence="1">
    <location>
        <begin position="84"/>
        <end position="97"/>
    </location>
</feature>
<dbReference type="Proteomes" id="UP001373714">
    <property type="component" value="Unassembled WGS sequence"/>
</dbReference>
<gene>
    <name evidence="2" type="ORF">TWF730_005126</name>
</gene>
<feature type="region of interest" description="Disordered" evidence="1">
    <location>
        <begin position="1"/>
        <end position="119"/>
    </location>
</feature>
<evidence type="ECO:0000313" key="2">
    <source>
        <dbReference type="EMBL" id="KAK6361394.1"/>
    </source>
</evidence>
<feature type="compositionally biased region" description="Low complexity" evidence="1">
    <location>
        <begin position="1"/>
        <end position="12"/>
    </location>
</feature>
<dbReference type="EMBL" id="JAVHNS010000002">
    <property type="protein sequence ID" value="KAK6361394.1"/>
    <property type="molecule type" value="Genomic_DNA"/>
</dbReference>
<evidence type="ECO:0000256" key="1">
    <source>
        <dbReference type="SAM" id="MobiDB-lite"/>
    </source>
</evidence>
<dbReference type="AlphaFoldDB" id="A0AAV9VJN6"/>
<evidence type="ECO:0000313" key="3">
    <source>
        <dbReference type="Proteomes" id="UP001373714"/>
    </source>
</evidence>
<sequence>MGSAASKSSQSARRLPIQNAAKRLQRQGTPSSASHTSPSPASVHPDTLPSFTKSDDIIKDSQDPHFSSMLRTLGTVSHHNAPTDPTPSNLPPPFPPPIHRHLTTPPPPSSQFTSSFPSSDHLSPTLLILKSRESQTEAISETPQDYLDIFRIRDVVMMREGINLNGGDNRRKMRDDEIERRLGLKRGILATLGSRVGHTGVQVREDKEQEGLRDGEPVVEFVSF</sequence>
<feature type="compositionally biased region" description="Low complexity" evidence="1">
    <location>
        <begin position="110"/>
        <end position="119"/>
    </location>
</feature>
<feature type="compositionally biased region" description="Low complexity" evidence="1">
    <location>
        <begin position="29"/>
        <end position="45"/>
    </location>
</feature>
<accession>A0AAV9VJN6</accession>
<keyword evidence="3" id="KW-1185">Reference proteome</keyword>
<organism evidence="2 3">
    <name type="scientific">Orbilia blumenaviensis</name>
    <dbReference type="NCBI Taxonomy" id="1796055"/>
    <lineage>
        <taxon>Eukaryota</taxon>
        <taxon>Fungi</taxon>
        <taxon>Dikarya</taxon>
        <taxon>Ascomycota</taxon>
        <taxon>Pezizomycotina</taxon>
        <taxon>Orbiliomycetes</taxon>
        <taxon>Orbiliales</taxon>
        <taxon>Orbiliaceae</taxon>
        <taxon>Orbilia</taxon>
    </lineage>
</organism>
<comment type="caution">
    <text evidence="2">The sequence shown here is derived from an EMBL/GenBank/DDBJ whole genome shotgun (WGS) entry which is preliminary data.</text>
</comment>
<protein>
    <submittedName>
        <fullName evidence="2">Uncharacterized protein</fullName>
    </submittedName>
</protein>
<reference evidence="2 3" key="1">
    <citation type="submission" date="2019-10" db="EMBL/GenBank/DDBJ databases">
        <authorList>
            <person name="Palmer J.M."/>
        </authorList>
    </citation>
    <scope>NUCLEOTIDE SEQUENCE [LARGE SCALE GENOMIC DNA]</scope>
    <source>
        <strain evidence="2 3">TWF730</strain>
    </source>
</reference>
<proteinExistence type="predicted"/>